<evidence type="ECO:0000313" key="2">
    <source>
        <dbReference type="EMBL" id="OGF65924.1"/>
    </source>
</evidence>
<organism evidence="2 3">
    <name type="scientific">Candidatus Fischerbacteria bacterium RBG_13_37_8</name>
    <dbReference type="NCBI Taxonomy" id="1817863"/>
    <lineage>
        <taxon>Bacteria</taxon>
        <taxon>Candidatus Fischeribacteriota</taxon>
    </lineage>
</organism>
<protein>
    <recommendedName>
        <fullName evidence="4">Zinc-finger domain-containing protein</fullName>
    </recommendedName>
</protein>
<keyword evidence="1" id="KW-0472">Membrane</keyword>
<gene>
    <name evidence="2" type="ORF">A2Y62_19095</name>
</gene>
<proteinExistence type="predicted"/>
<keyword evidence="1" id="KW-0812">Transmembrane</keyword>
<comment type="caution">
    <text evidence="2">The sequence shown here is derived from an EMBL/GenBank/DDBJ whole genome shotgun (WGS) entry which is preliminary data.</text>
</comment>
<feature type="transmembrane region" description="Helical" evidence="1">
    <location>
        <begin position="89"/>
        <end position="111"/>
    </location>
</feature>
<evidence type="ECO:0008006" key="4">
    <source>
        <dbReference type="Google" id="ProtNLM"/>
    </source>
</evidence>
<sequence length="176" mass="20787">MKEKIHKFTENDILRYIDNELGAWKKYKLIRHLKTCSTCSQLLQEYKLIEDELRNKPSTHSLPSFKDTLLNKIQSIEPIKEERKSPYSLGFKLSFSGALIITIFMLTLHLFNITPEHIMNALQFIALYRSPSTYIQIRQAIEEYYALYATFKSFINYGLLGIITAWGLFYIHRIRQ</sequence>
<keyword evidence="1" id="KW-1133">Transmembrane helix</keyword>
<dbReference type="Proteomes" id="UP000178943">
    <property type="component" value="Unassembled WGS sequence"/>
</dbReference>
<evidence type="ECO:0000256" key="1">
    <source>
        <dbReference type="SAM" id="Phobius"/>
    </source>
</evidence>
<feature type="transmembrane region" description="Helical" evidence="1">
    <location>
        <begin position="154"/>
        <end position="171"/>
    </location>
</feature>
<accession>A0A1F5VR47</accession>
<evidence type="ECO:0000313" key="3">
    <source>
        <dbReference type="Proteomes" id="UP000178943"/>
    </source>
</evidence>
<name>A0A1F5VR47_9BACT</name>
<dbReference type="AlphaFoldDB" id="A0A1F5VR47"/>
<dbReference type="EMBL" id="MFGW01000100">
    <property type="protein sequence ID" value="OGF65924.1"/>
    <property type="molecule type" value="Genomic_DNA"/>
</dbReference>
<reference evidence="2 3" key="1">
    <citation type="journal article" date="2016" name="Nat. Commun.">
        <title>Thousands of microbial genomes shed light on interconnected biogeochemical processes in an aquifer system.</title>
        <authorList>
            <person name="Anantharaman K."/>
            <person name="Brown C.T."/>
            <person name="Hug L.A."/>
            <person name="Sharon I."/>
            <person name="Castelle C.J."/>
            <person name="Probst A.J."/>
            <person name="Thomas B.C."/>
            <person name="Singh A."/>
            <person name="Wilkins M.J."/>
            <person name="Karaoz U."/>
            <person name="Brodie E.L."/>
            <person name="Williams K.H."/>
            <person name="Hubbard S.S."/>
            <person name="Banfield J.F."/>
        </authorList>
    </citation>
    <scope>NUCLEOTIDE SEQUENCE [LARGE SCALE GENOMIC DNA]</scope>
</reference>